<evidence type="ECO:0000259" key="4">
    <source>
        <dbReference type="SMART" id="SM00922"/>
    </source>
</evidence>
<dbReference type="GO" id="GO:0016052">
    <property type="term" value="P:carbohydrate catabolic process"/>
    <property type="evidence" value="ECO:0007669"/>
    <property type="project" value="TreeGrafter"/>
</dbReference>
<comment type="cofactor">
    <cofactor evidence="1">
        <name>Mg(2+)</name>
        <dbReference type="ChEBI" id="CHEBI:18420"/>
    </cofactor>
</comment>
<sequence>MTPAMKPIQIASIEAFSFRVPVASPIKVAFGTFRDRPFVLVRITDSEGAQGWGEVWANWPAVGAEHRARLAVDIGERLVGKTFETPEEFFNKLSASLEVLVLQTLEVGPIAQVVAGLDIAMWDLAARRAGQPLHRLLSPREATRVPVYATGINPDEPERFAAARQAEGHRAFKLKTGFGHELDVRNLRAMREVLGPEAVITCDSNQTHTLAQAIDFCRAVEPLKLGWFEEPLRVDAPASDWRELARASTTPLAGGENFHGAQFDAAIASDVLDVIQPDVTKWGGITGNWSVARATVAAGKRYCPHYFGGGISLLSSLHLIAAAGGAGLLEFDCHPNVGREAVVGELLPVTEGTVPVPSGAGLGAQPDLARLAAFRTWEGRT</sequence>
<dbReference type="InterPro" id="IPR013342">
    <property type="entry name" value="Mandelate_racemase_C"/>
</dbReference>
<dbReference type="PANTHER" id="PTHR13794:SF58">
    <property type="entry name" value="MITOCHONDRIAL ENOLASE SUPERFAMILY MEMBER 1"/>
    <property type="match status" value="1"/>
</dbReference>
<evidence type="ECO:0000256" key="1">
    <source>
        <dbReference type="ARBA" id="ARBA00001946"/>
    </source>
</evidence>
<protein>
    <submittedName>
        <fullName evidence="5">Mandelate racemase/muconate lactonizing enzyme family protein</fullName>
    </submittedName>
</protein>
<dbReference type="PANTHER" id="PTHR13794">
    <property type="entry name" value="ENOLASE SUPERFAMILY, MANDELATE RACEMASE"/>
    <property type="match status" value="1"/>
</dbReference>
<dbReference type="AlphaFoldDB" id="A0A4Z0BKY5"/>
<dbReference type="InterPro" id="IPR046945">
    <property type="entry name" value="RHMD-like"/>
</dbReference>
<dbReference type="InterPro" id="IPR029065">
    <property type="entry name" value="Enolase_C-like"/>
</dbReference>
<dbReference type="SFLD" id="SFLDG00179">
    <property type="entry name" value="mandelate_racemase"/>
    <property type="match status" value="1"/>
</dbReference>
<feature type="domain" description="Mandelate racemase/muconate lactonizing enzyme C-terminal" evidence="4">
    <location>
        <begin position="154"/>
        <end position="251"/>
    </location>
</feature>
<evidence type="ECO:0000256" key="2">
    <source>
        <dbReference type="ARBA" id="ARBA00022723"/>
    </source>
</evidence>
<evidence type="ECO:0000256" key="3">
    <source>
        <dbReference type="ARBA" id="ARBA00022842"/>
    </source>
</evidence>
<proteinExistence type="predicted"/>
<dbReference type="GO" id="GO:0000287">
    <property type="term" value="F:magnesium ion binding"/>
    <property type="evidence" value="ECO:0007669"/>
    <property type="project" value="TreeGrafter"/>
</dbReference>
<comment type="caution">
    <text evidence="5">The sequence shown here is derived from an EMBL/GenBank/DDBJ whole genome shotgun (WGS) entry which is preliminary data.</text>
</comment>
<dbReference type="SMART" id="SM00922">
    <property type="entry name" value="MR_MLE"/>
    <property type="match status" value="1"/>
</dbReference>
<dbReference type="Pfam" id="PF13378">
    <property type="entry name" value="MR_MLE_C"/>
    <property type="match status" value="1"/>
</dbReference>
<dbReference type="InterPro" id="IPR013341">
    <property type="entry name" value="Mandelate_racemase_N_dom"/>
</dbReference>
<dbReference type="CDD" id="cd03316">
    <property type="entry name" value="MR_like"/>
    <property type="match status" value="1"/>
</dbReference>
<dbReference type="Proteomes" id="UP000297564">
    <property type="component" value="Unassembled WGS sequence"/>
</dbReference>
<accession>A0A4Z0BKY5</accession>
<name>A0A4Z0BKY5_9BURK</name>
<dbReference type="InterPro" id="IPR029017">
    <property type="entry name" value="Enolase-like_N"/>
</dbReference>
<dbReference type="Gene3D" id="3.20.20.120">
    <property type="entry name" value="Enolase-like C-terminal domain"/>
    <property type="match status" value="1"/>
</dbReference>
<dbReference type="SUPFAM" id="SSF54826">
    <property type="entry name" value="Enolase N-terminal domain-like"/>
    <property type="match status" value="1"/>
</dbReference>
<dbReference type="GO" id="GO:0016836">
    <property type="term" value="F:hydro-lyase activity"/>
    <property type="evidence" value="ECO:0007669"/>
    <property type="project" value="TreeGrafter"/>
</dbReference>
<organism evidence="5 6">
    <name type="scientific">Ramlibacter rhizophilus</name>
    <dbReference type="NCBI Taxonomy" id="1781167"/>
    <lineage>
        <taxon>Bacteria</taxon>
        <taxon>Pseudomonadati</taxon>
        <taxon>Pseudomonadota</taxon>
        <taxon>Betaproteobacteria</taxon>
        <taxon>Burkholderiales</taxon>
        <taxon>Comamonadaceae</taxon>
        <taxon>Ramlibacter</taxon>
    </lineage>
</organism>
<gene>
    <name evidence="5" type="ORF">EZ242_13600</name>
</gene>
<reference evidence="5 6" key="1">
    <citation type="submission" date="2019-03" db="EMBL/GenBank/DDBJ databases">
        <title>Ramlibacter rhizophilus CCTCC AB2015357, whole genome shotgun sequence.</title>
        <authorList>
            <person name="Zhang X."/>
            <person name="Feng G."/>
            <person name="Zhu H."/>
        </authorList>
    </citation>
    <scope>NUCLEOTIDE SEQUENCE [LARGE SCALE GENOMIC DNA]</scope>
    <source>
        <strain evidence="5 6">CCTCC AB2015357</strain>
    </source>
</reference>
<keyword evidence="6" id="KW-1185">Reference proteome</keyword>
<dbReference type="Gene3D" id="3.30.390.10">
    <property type="entry name" value="Enolase-like, N-terminal domain"/>
    <property type="match status" value="1"/>
</dbReference>
<evidence type="ECO:0000313" key="6">
    <source>
        <dbReference type="Proteomes" id="UP000297564"/>
    </source>
</evidence>
<dbReference type="SUPFAM" id="SSF51604">
    <property type="entry name" value="Enolase C-terminal domain-like"/>
    <property type="match status" value="1"/>
</dbReference>
<keyword evidence="2" id="KW-0479">Metal-binding</keyword>
<dbReference type="OrthoDB" id="8609034at2"/>
<dbReference type="SFLD" id="SFLDS00001">
    <property type="entry name" value="Enolase"/>
    <property type="match status" value="1"/>
</dbReference>
<dbReference type="InterPro" id="IPR036849">
    <property type="entry name" value="Enolase-like_C_sf"/>
</dbReference>
<evidence type="ECO:0000313" key="5">
    <source>
        <dbReference type="EMBL" id="TFY98568.1"/>
    </source>
</evidence>
<dbReference type="Pfam" id="PF02746">
    <property type="entry name" value="MR_MLE_N"/>
    <property type="match status" value="1"/>
</dbReference>
<keyword evidence="3" id="KW-0460">Magnesium</keyword>
<dbReference type="EMBL" id="SMLL01000005">
    <property type="protein sequence ID" value="TFY98568.1"/>
    <property type="molecule type" value="Genomic_DNA"/>
</dbReference>